<evidence type="ECO:0000313" key="3">
    <source>
        <dbReference type="Proteomes" id="UP000246005"/>
    </source>
</evidence>
<dbReference type="InterPro" id="IPR026325">
    <property type="entry name" value="DUF932"/>
</dbReference>
<name>A0A316HY51_9PSEU</name>
<dbReference type="EMBL" id="QGHB01000011">
    <property type="protein sequence ID" value="PWK83204.1"/>
    <property type="molecule type" value="Genomic_DNA"/>
</dbReference>
<evidence type="ECO:0000313" key="2">
    <source>
        <dbReference type="EMBL" id="PWK83204.1"/>
    </source>
</evidence>
<gene>
    <name evidence="2" type="ORF">C8D88_11189</name>
</gene>
<protein>
    <submittedName>
        <fullName evidence="2">Uncharacterized protein DUF932</fullName>
    </submittedName>
</protein>
<dbReference type="AlphaFoldDB" id="A0A316HY51"/>
<organism evidence="2 3">
    <name type="scientific">Lentzea atacamensis</name>
    <dbReference type="NCBI Taxonomy" id="531938"/>
    <lineage>
        <taxon>Bacteria</taxon>
        <taxon>Bacillati</taxon>
        <taxon>Actinomycetota</taxon>
        <taxon>Actinomycetes</taxon>
        <taxon>Pseudonocardiales</taxon>
        <taxon>Pseudonocardiaceae</taxon>
        <taxon>Lentzea</taxon>
    </lineage>
</organism>
<feature type="compositionally biased region" description="Low complexity" evidence="1">
    <location>
        <begin position="7"/>
        <end position="91"/>
    </location>
</feature>
<feature type="region of interest" description="Disordered" evidence="1">
    <location>
        <begin position="1"/>
        <end position="98"/>
    </location>
</feature>
<evidence type="ECO:0000256" key="1">
    <source>
        <dbReference type="SAM" id="MobiDB-lite"/>
    </source>
</evidence>
<reference evidence="2 3" key="1">
    <citation type="submission" date="2018-05" db="EMBL/GenBank/DDBJ databases">
        <title>Genomic Encyclopedia of Type Strains, Phase IV (KMG-IV): sequencing the most valuable type-strain genomes for metagenomic binning, comparative biology and taxonomic classification.</title>
        <authorList>
            <person name="Goeker M."/>
        </authorList>
    </citation>
    <scope>NUCLEOTIDE SEQUENCE [LARGE SCALE GENOMIC DNA]</scope>
    <source>
        <strain evidence="2 3">DSM 45480</strain>
    </source>
</reference>
<comment type="caution">
    <text evidence="2">The sequence shown here is derived from an EMBL/GenBank/DDBJ whole genome shotgun (WGS) entry which is preliminary data.</text>
</comment>
<dbReference type="Proteomes" id="UP000246005">
    <property type="component" value="Unassembled WGS sequence"/>
</dbReference>
<dbReference type="RefSeq" id="WP_170155170.1">
    <property type="nucleotide sequence ID" value="NZ_QGHB01000011.1"/>
</dbReference>
<accession>A0A316HY51</accession>
<dbReference type="Pfam" id="PF06067">
    <property type="entry name" value="DUF932"/>
    <property type="match status" value="1"/>
</dbReference>
<sequence length="457" mass="48578">MTTPVDPAQKTPAAKPAAKAAAKPVAAKPAAKATKAPTKAPAKTPAAKAPAQAPAKPAAAKAPADKSSSTKAAPAKAPAAKAPAAKGTPAKAETKAKPVAVEPIKPGKDAWARLATAVNGSRSVNELLKKAQLSEWNVKVQPAVVLAETDNCTECEAPAGEKHKKNCLMLADVPNDTGLVDAEHTAVPLEMDNTWGLVRPHPDAPHGRKFISSTTSNKVPVPIEVRGEMLASIMKETKAKTGPAGPLWNDKAAFASIRVPEQLMVGGKDPVEFRVVVISSLVSARSSKLIISPVRVATQTVHPVEFLKCPNHITLTAADDADKRITETSSGLDLLHTYTQWFTEAAESLFARTLTADEFSKFCNTLFPYPGDTGTHAKRTRHQMCINLMRILFEGRVDITKDIAGTAWGALTAALTVFQQFDPETGDTDTDRAMTTLFADKNNPSKTAWQLARRFVS</sequence>
<proteinExistence type="predicted"/>